<name>A0A7J7LM40_9MAGN</name>
<feature type="non-terminal residue" evidence="2">
    <location>
        <position position="1"/>
    </location>
</feature>
<dbReference type="EMBL" id="JACGCM010002202">
    <property type="protein sequence ID" value="KAF6143608.1"/>
    <property type="molecule type" value="Genomic_DNA"/>
</dbReference>
<gene>
    <name evidence="2" type="ORF">GIB67_012407</name>
</gene>
<dbReference type="InterPro" id="IPR001932">
    <property type="entry name" value="PPM-type_phosphatase-like_dom"/>
</dbReference>
<dbReference type="InterPro" id="IPR015655">
    <property type="entry name" value="PP2C"/>
</dbReference>
<feature type="domain" description="PPM-type phosphatase" evidence="1">
    <location>
        <begin position="1"/>
        <end position="104"/>
    </location>
</feature>
<sequence length="104" mass="12394">MREPEMEIDEHSLIMRETYMYLFLQISRSIGDVYLKKAKFNKEPLLAKFKLPKTFCKPILSANPLILVQKIYPQDQFLIFATYGLWEHLSNQEAVKIVHHYPQH</sequence>
<proteinExistence type="predicted"/>
<evidence type="ECO:0000259" key="1">
    <source>
        <dbReference type="PROSITE" id="PS51746"/>
    </source>
</evidence>
<dbReference type="PANTHER" id="PTHR47992">
    <property type="entry name" value="PROTEIN PHOSPHATASE"/>
    <property type="match status" value="1"/>
</dbReference>
<dbReference type="PROSITE" id="PS51746">
    <property type="entry name" value="PPM_2"/>
    <property type="match status" value="1"/>
</dbReference>
<reference evidence="2 3" key="1">
    <citation type="journal article" date="2020" name="IScience">
        <title>Genome Sequencing of the Endangered Kingdonia uniflora (Circaeasteraceae, Ranunculales) Reveals Potential Mechanisms of Evolutionary Specialization.</title>
        <authorList>
            <person name="Sun Y."/>
            <person name="Deng T."/>
            <person name="Zhang A."/>
            <person name="Moore M.J."/>
            <person name="Landis J.B."/>
            <person name="Lin N."/>
            <person name="Zhang H."/>
            <person name="Zhang X."/>
            <person name="Huang J."/>
            <person name="Zhang X."/>
            <person name="Sun H."/>
            <person name="Wang H."/>
        </authorList>
    </citation>
    <scope>NUCLEOTIDE SEQUENCE [LARGE SCALE GENOMIC DNA]</scope>
    <source>
        <strain evidence="2">TB1705</strain>
        <tissue evidence="2">Leaf</tissue>
    </source>
</reference>
<protein>
    <recommendedName>
        <fullName evidence="1">PPM-type phosphatase domain-containing protein</fullName>
    </recommendedName>
</protein>
<organism evidence="2 3">
    <name type="scientific">Kingdonia uniflora</name>
    <dbReference type="NCBI Taxonomy" id="39325"/>
    <lineage>
        <taxon>Eukaryota</taxon>
        <taxon>Viridiplantae</taxon>
        <taxon>Streptophyta</taxon>
        <taxon>Embryophyta</taxon>
        <taxon>Tracheophyta</taxon>
        <taxon>Spermatophyta</taxon>
        <taxon>Magnoliopsida</taxon>
        <taxon>Ranunculales</taxon>
        <taxon>Circaeasteraceae</taxon>
        <taxon>Kingdonia</taxon>
    </lineage>
</organism>
<accession>A0A7J7LM40</accession>
<dbReference type="SUPFAM" id="SSF81606">
    <property type="entry name" value="PP2C-like"/>
    <property type="match status" value="1"/>
</dbReference>
<dbReference type="AlphaFoldDB" id="A0A7J7LM40"/>
<keyword evidence="3" id="KW-1185">Reference proteome</keyword>
<dbReference type="Gene3D" id="3.60.40.10">
    <property type="entry name" value="PPM-type phosphatase domain"/>
    <property type="match status" value="1"/>
</dbReference>
<dbReference type="GO" id="GO:0004722">
    <property type="term" value="F:protein serine/threonine phosphatase activity"/>
    <property type="evidence" value="ECO:0007669"/>
    <property type="project" value="InterPro"/>
</dbReference>
<comment type="caution">
    <text evidence="2">The sequence shown here is derived from an EMBL/GenBank/DDBJ whole genome shotgun (WGS) entry which is preliminary data.</text>
</comment>
<dbReference type="Pfam" id="PF00481">
    <property type="entry name" value="PP2C"/>
    <property type="match status" value="1"/>
</dbReference>
<dbReference type="OrthoDB" id="420076at2759"/>
<evidence type="ECO:0000313" key="2">
    <source>
        <dbReference type="EMBL" id="KAF6143608.1"/>
    </source>
</evidence>
<dbReference type="Proteomes" id="UP000541444">
    <property type="component" value="Unassembled WGS sequence"/>
</dbReference>
<dbReference type="InterPro" id="IPR036457">
    <property type="entry name" value="PPM-type-like_dom_sf"/>
</dbReference>
<evidence type="ECO:0000313" key="3">
    <source>
        <dbReference type="Proteomes" id="UP000541444"/>
    </source>
</evidence>